<reference evidence="4" key="1">
    <citation type="submission" date="2021-05" db="EMBL/GenBank/DDBJ databases">
        <authorList>
            <person name="Tigano A."/>
        </authorList>
    </citation>
    <scope>NUCLEOTIDE SEQUENCE</scope>
</reference>
<dbReference type="Gene3D" id="1.25.40.20">
    <property type="entry name" value="Ankyrin repeat-containing domain"/>
    <property type="match status" value="1"/>
</dbReference>
<dbReference type="PANTHER" id="PTHR24179">
    <property type="entry name" value="PROTEIN PHOSPHATASE 1 REGULATORY SUBUNIT 12"/>
    <property type="match status" value="1"/>
</dbReference>
<evidence type="ECO:0000256" key="1">
    <source>
        <dbReference type="ARBA" id="ARBA00022737"/>
    </source>
</evidence>
<keyword evidence="5" id="KW-1185">Reference proteome</keyword>
<evidence type="ECO:0000256" key="2">
    <source>
        <dbReference type="ARBA" id="ARBA00023043"/>
    </source>
</evidence>
<dbReference type="EMBL" id="CAJRST010017779">
    <property type="protein sequence ID" value="CAG5944943.1"/>
    <property type="molecule type" value="Genomic_DNA"/>
</dbReference>
<organism evidence="4 5">
    <name type="scientific">Menidia menidia</name>
    <name type="common">Atlantic silverside</name>
    <dbReference type="NCBI Taxonomy" id="238744"/>
    <lineage>
        <taxon>Eukaryota</taxon>
        <taxon>Metazoa</taxon>
        <taxon>Chordata</taxon>
        <taxon>Craniata</taxon>
        <taxon>Vertebrata</taxon>
        <taxon>Euteleostomi</taxon>
        <taxon>Actinopterygii</taxon>
        <taxon>Neopterygii</taxon>
        <taxon>Teleostei</taxon>
        <taxon>Neoteleostei</taxon>
        <taxon>Acanthomorphata</taxon>
        <taxon>Ovalentaria</taxon>
        <taxon>Atherinomorphae</taxon>
        <taxon>Atheriniformes</taxon>
        <taxon>Atherinopsidae</taxon>
        <taxon>Menidiinae</taxon>
        <taxon>Menidia</taxon>
    </lineage>
</organism>
<feature type="repeat" description="ANK" evidence="3">
    <location>
        <begin position="46"/>
        <end position="78"/>
    </location>
</feature>
<comment type="caution">
    <text evidence="4">The sequence shown here is derived from an EMBL/GenBank/DDBJ whole genome shotgun (WGS) entry which is preliminary data.</text>
</comment>
<feature type="repeat" description="ANK" evidence="3">
    <location>
        <begin position="79"/>
        <end position="111"/>
    </location>
</feature>
<proteinExistence type="predicted"/>
<dbReference type="PROSITE" id="PS50088">
    <property type="entry name" value="ANK_REPEAT"/>
    <property type="match status" value="2"/>
</dbReference>
<dbReference type="SUPFAM" id="SSF48403">
    <property type="entry name" value="Ankyrin repeat"/>
    <property type="match status" value="1"/>
</dbReference>
<evidence type="ECO:0000313" key="5">
    <source>
        <dbReference type="Proteomes" id="UP000677803"/>
    </source>
</evidence>
<dbReference type="InterPro" id="IPR002110">
    <property type="entry name" value="Ankyrin_rpt"/>
</dbReference>
<sequence length="252" mass="27202">MRLHPCFVRKRVRFDRAAEFLAACASGDTEEAGVMLEEAEDASRGGGDPGPDIACIDGSMEIVTFLLDHGADVNQVDSEGWTPLHVASSCGYPDIAKFLLQQGASLSAVNCDGDVPLDIAPDESTESVLQDYTLKQGVDLEAAKRREEEQIMTDARTWLTDGLPADVRHPKTGASPLHGEACRILAEQLCNMEARSNGGQTPFDVADESVEELLEELLRAGHVGALWVEKRRSRFSGQLAARALRVAVSPAD</sequence>
<accession>A0A8S4BCM3</accession>
<dbReference type="GO" id="GO:0005737">
    <property type="term" value="C:cytoplasm"/>
    <property type="evidence" value="ECO:0007669"/>
    <property type="project" value="TreeGrafter"/>
</dbReference>
<dbReference type="PANTHER" id="PTHR24179:SF27">
    <property type="entry name" value="PROTEIN PHOSPHATASE 1 REGULATORY SUBUNIT 12C"/>
    <property type="match status" value="1"/>
</dbReference>
<dbReference type="Pfam" id="PF12796">
    <property type="entry name" value="Ank_2"/>
    <property type="match status" value="1"/>
</dbReference>
<evidence type="ECO:0000313" key="4">
    <source>
        <dbReference type="EMBL" id="CAG5944943.1"/>
    </source>
</evidence>
<evidence type="ECO:0000256" key="3">
    <source>
        <dbReference type="PROSITE-ProRule" id="PRU00023"/>
    </source>
</evidence>
<dbReference type="SMART" id="SM00248">
    <property type="entry name" value="ANK"/>
    <property type="match status" value="2"/>
</dbReference>
<dbReference type="GO" id="GO:0019208">
    <property type="term" value="F:phosphatase regulator activity"/>
    <property type="evidence" value="ECO:0007669"/>
    <property type="project" value="TreeGrafter"/>
</dbReference>
<dbReference type="GO" id="GO:0004857">
    <property type="term" value="F:enzyme inhibitor activity"/>
    <property type="evidence" value="ECO:0007669"/>
    <property type="project" value="TreeGrafter"/>
</dbReference>
<dbReference type="AlphaFoldDB" id="A0A8S4BCM3"/>
<keyword evidence="2 3" id="KW-0040">ANK repeat</keyword>
<gene>
    <name evidence="4" type="ORF">MMEN_LOCUS14033</name>
</gene>
<keyword evidence="1" id="KW-0677">Repeat</keyword>
<name>A0A8S4BCM3_9TELE</name>
<protein>
    <submittedName>
        <fullName evidence="4">(Atlantic silverside) hypothetical protein</fullName>
    </submittedName>
</protein>
<dbReference type="InterPro" id="IPR051226">
    <property type="entry name" value="PP1_Regulatory_Subunit"/>
</dbReference>
<dbReference type="OrthoDB" id="19014at2759"/>
<dbReference type="PROSITE" id="PS50297">
    <property type="entry name" value="ANK_REP_REGION"/>
    <property type="match status" value="1"/>
</dbReference>
<dbReference type="Proteomes" id="UP000677803">
    <property type="component" value="Unassembled WGS sequence"/>
</dbReference>
<dbReference type="InterPro" id="IPR036770">
    <property type="entry name" value="Ankyrin_rpt-contain_sf"/>
</dbReference>